<dbReference type="EMBL" id="FR904322">
    <property type="protein sequence ID" value="CDQ59287.1"/>
    <property type="molecule type" value="Genomic_DNA"/>
</dbReference>
<evidence type="ECO:0000256" key="1">
    <source>
        <dbReference type="ARBA" id="ARBA00039658"/>
    </source>
</evidence>
<feature type="transmembrane region" description="Helical" evidence="2">
    <location>
        <begin position="202"/>
        <end position="223"/>
    </location>
</feature>
<reference evidence="4" key="1">
    <citation type="journal article" date="2014" name="Nat. Commun.">
        <title>The rainbow trout genome provides novel insights into evolution after whole-genome duplication in vertebrates.</title>
        <authorList>
            <person name="Berthelot C."/>
            <person name="Brunet F."/>
            <person name="Chalopin D."/>
            <person name="Juanchich A."/>
            <person name="Bernard M."/>
            <person name="Noel B."/>
            <person name="Bento P."/>
            <person name="Da Silva C."/>
            <person name="Labadie K."/>
            <person name="Alberti A."/>
            <person name="Aury J.M."/>
            <person name="Louis A."/>
            <person name="Dehais P."/>
            <person name="Bardou P."/>
            <person name="Montfort J."/>
            <person name="Klopp C."/>
            <person name="Cabau C."/>
            <person name="Gaspin C."/>
            <person name="Thorgaard G.H."/>
            <person name="Boussaha M."/>
            <person name="Quillet E."/>
            <person name="Guyomard R."/>
            <person name="Galiana D."/>
            <person name="Bobe J."/>
            <person name="Volff J.N."/>
            <person name="Genet C."/>
            <person name="Wincker P."/>
            <person name="Jaillon O."/>
            <person name="Roest Crollius H."/>
            <person name="Guiguen Y."/>
        </authorList>
    </citation>
    <scope>NUCLEOTIDE SEQUENCE [LARGE SCALE GENOMIC DNA]</scope>
</reference>
<dbReference type="Gene3D" id="3.30.420.10">
    <property type="entry name" value="Ribonuclease H-like superfamily/Ribonuclease H"/>
    <property type="match status" value="1"/>
</dbReference>
<dbReference type="PANTHER" id="PTHR37984">
    <property type="entry name" value="PROTEIN CBG26694"/>
    <property type="match status" value="1"/>
</dbReference>
<gene>
    <name evidence="4" type="ORF">GSONMT00079561001</name>
</gene>
<dbReference type="FunFam" id="1.10.340.70:FF:000001">
    <property type="entry name" value="Retrovirus-related Pol polyprotein from transposon gypsy-like Protein"/>
    <property type="match status" value="1"/>
</dbReference>
<accession>A0A060VWQ7</accession>
<dbReference type="Proteomes" id="UP000193380">
    <property type="component" value="Unassembled WGS sequence"/>
</dbReference>
<protein>
    <recommendedName>
        <fullName evidence="1">Gypsy retrotransposon integrase-like protein 1</fullName>
    </recommendedName>
</protein>
<dbReference type="AlphaFoldDB" id="A0A060VWQ7"/>
<dbReference type="PROSITE" id="PS50994">
    <property type="entry name" value="INTEGRASE"/>
    <property type="match status" value="1"/>
</dbReference>
<evidence type="ECO:0000259" key="3">
    <source>
        <dbReference type="PROSITE" id="PS50994"/>
    </source>
</evidence>
<evidence type="ECO:0000256" key="2">
    <source>
        <dbReference type="SAM" id="Phobius"/>
    </source>
</evidence>
<organism evidence="4 5">
    <name type="scientific">Oncorhynchus mykiss</name>
    <name type="common">Rainbow trout</name>
    <name type="synonym">Salmo gairdneri</name>
    <dbReference type="NCBI Taxonomy" id="8022"/>
    <lineage>
        <taxon>Eukaryota</taxon>
        <taxon>Metazoa</taxon>
        <taxon>Chordata</taxon>
        <taxon>Craniata</taxon>
        <taxon>Vertebrata</taxon>
        <taxon>Euteleostomi</taxon>
        <taxon>Actinopterygii</taxon>
        <taxon>Neopterygii</taxon>
        <taxon>Teleostei</taxon>
        <taxon>Protacanthopterygii</taxon>
        <taxon>Salmoniformes</taxon>
        <taxon>Salmonidae</taxon>
        <taxon>Salmoninae</taxon>
        <taxon>Oncorhynchus</taxon>
    </lineage>
</organism>
<dbReference type="PaxDb" id="8022-A0A060VWQ7"/>
<keyword evidence="2" id="KW-0812">Transmembrane</keyword>
<evidence type="ECO:0000313" key="4">
    <source>
        <dbReference type="EMBL" id="CDQ59287.1"/>
    </source>
</evidence>
<dbReference type="InterPro" id="IPR050951">
    <property type="entry name" value="Retrovirus_Pol_polyprotein"/>
</dbReference>
<dbReference type="GO" id="GO:0015074">
    <property type="term" value="P:DNA integration"/>
    <property type="evidence" value="ECO:0007669"/>
    <property type="project" value="InterPro"/>
</dbReference>
<keyword evidence="2" id="KW-1133">Transmembrane helix</keyword>
<sequence length="224" mass="24662">MVALRTQPGPGNGPPGRLFVPESVRSAVLQWSHASKIACHPGVARTMALLGRRFWWPAMGEDTRRFVAACPVCAQNKSTNRASSGLLHPLPIPRRPWSHLALDFVTGLPSSVGNMVILTIVDRFSKFAHFVPLSKLPSATETSEILVREVFRVHGLPCDIVSDRGPQFTSAVWKSFCLAIGATVSLTSGFHPQSNGHQARLVLILWFEYFLFVLSLTFTVFQLA</sequence>
<dbReference type="SUPFAM" id="SSF53098">
    <property type="entry name" value="Ribonuclease H-like"/>
    <property type="match status" value="1"/>
</dbReference>
<keyword evidence="2" id="KW-0472">Membrane</keyword>
<dbReference type="Pfam" id="PF17921">
    <property type="entry name" value="Integrase_H2C2"/>
    <property type="match status" value="1"/>
</dbReference>
<dbReference type="InterPro" id="IPR001584">
    <property type="entry name" value="Integrase_cat-core"/>
</dbReference>
<dbReference type="Pfam" id="PF00665">
    <property type="entry name" value="rve"/>
    <property type="match status" value="1"/>
</dbReference>
<dbReference type="STRING" id="8022.A0A060VWQ7"/>
<dbReference type="InterPro" id="IPR041588">
    <property type="entry name" value="Integrase_H2C2"/>
</dbReference>
<reference evidence="4" key="2">
    <citation type="submission" date="2014-03" db="EMBL/GenBank/DDBJ databases">
        <authorList>
            <person name="Genoscope - CEA"/>
        </authorList>
    </citation>
    <scope>NUCLEOTIDE SEQUENCE</scope>
</reference>
<dbReference type="Gene3D" id="1.10.340.70">
    <property type="match status" value="1"/>
</dbReference>
<dbReference type="GO" id="GO:0003676">
    <property type="term" value="F:nucleic acid binding"/>
    <property type="evidence" value="ECO:0007669"/>
    <property type="project" value="InterPro"/>
</dbReference>
<feature type="domain" description="Integrase catalytic" evidence="3">
    <location>
        <begin position="92"/>
        <end position="224"/>
    </location>
</feature>
<dbReference type="InterPro" id="IPR012337">
    <property type="entry name" value="RNaseH-like_sf"/>
</dbReference>
<dbReference type="PANTHER" id="PTHR37984:SF5">
    <property type="entry name" value="PROTEIN NYNRIN-LIKE"/>
    <property type="match status" value="1"/>
</dbReference>
<evidence type="ECO:0000313" key="5">
    <source>
        <dbReference type="Proteomes" id="UP000193380"/>
    </source>
</evidence>
<name>A0A060VWQ7_ONCMY</name>
<dbReference type="InterPro" id="IPR036397">
    <property type="entry name" value="RNaseH_sf"/>
</dbReference>
<proteinExistence type="predicted"/>